<feature type="transmembrane region" description="Helical" evidence="1">
    <location>
        <begin position="21"/>
        <end position="39"/>
    </location>
</feature>
<dbReference type="Proteomes" id="UP000016480">
    <property type="component" value="Unassembled WGS sequence"/>
</dbReference>
<dbReference type="AlphaFoldDB" id="A0A8T0C5N4"/>
<reference evidence="2 3" key="1">
    <citation type="journal article" date="2012" name="J. Bacteriol.">
        <title>Genome sequence of the cycloprodigiosin-producing bacterial strain Pseudoalteromonas rubra ATCC 29570(T).</title>
        <authorList>
            <person name="Xie B.B."/>
            <person name="Shu Y.L."/>
            <person name="Qin Q.L."/>
            <person name="Rong J.C."/>
            <person name="Zhang X.Y."/>
            <person name="Chen X.L."/>
            <person name="Zhou B.C."/>
            <person name="Zhang Y.Z."/>
        </authorList>
    </citation>
    <scope>NUCLEOTIDE SEQUENCE [LARGE SCALE GENOMIC DNA]</scope>
    <source>
        <strain evidence="2 3">DSM 6842</strain>
    </source>
</reference>
<protein>
    <submittedName>
        <fullName evidence="2">Uncharacterized protein</fullName>
    </submittedName>
</protein>
<accession>A0A8T0C5N4</accession>
<keyword evidence="1" id="KW-0812">Transmembrane</keyword>
<organism evidence="2 3">
    <name type="scientific">Pseudoalteromonas rubra</name>
    <dbReference type="NCBI Taxonomy" id="43658"/>
    <lineage>
        <taxon>Bacteria</taxon>
        <taxon>Pseudomonadati</taxon>
        <taxon>Pseudomonadota</taxon>
        <taxon>Gammaproteobacteria</taxon>
        <taxon>Alteromonadales</taxon>
        <taxon>Pseudoalteromonadaceae</taxon>
        <taxon>Pseudoalteromonas</taxon>
    </lineage>
</organism>
<comment type="caution">
    <text evidence="2">The sequence shown here is derived from an EMBL/GenBank/DDBJ whole genome shotgun (WGS) entry which is preliminary data.</text>
</comment>
<evidence type="ECO:0000256" key="1">
    <source>
        <dbReference type="SAM" id="Phobius"/>
    </source>
</evidence>
<evidence type="ECO:0000313" key="3">
    <source>
        <dbReference type="Proteomes" id="UP000016480"/>
    </source>
</evidence>
<sequence length="41" mass="4542">MYWLTLNIKTGSASHTNKYQIVVVLAALYASFSVVLFSFTG</sequence>
<dbReference type="EMBL" id="AHCD03000035">
    <property type="protein sequence ID" value="KAF7786054.1"/>
    <property type="molecule type" value="Genomic_DNA"/>
</dbReference>
<name>A0A8T0C5N4_9GAMM</name>
<proteinExistence type="predicted"/>
<keyword evidence="1" id="KW-1133">Transmembrane helix</keyword>
<gene>
    <name evidence="2" type="ORF">PRUB_a0497</name>
</gene>
<evidence type="ECO:0000313" key="2">
    <source>
        <dbReference type="EMBL" id="KAF7786054.1"/>
    </source>
</evidence>
<keyword evidence="1" id="KW-0472">Membrane</keyword>